<dbReference type="BioCyc" id="CSTI499177:GJE9-1298-MONOMER"/>
<evidence type="ECO:0000313" key="1">
    <source>
        <dbReference type="EMBL" id="CBH21370.1"/>
    </source>
</evidence>
<proteinExistence type="predicted"/>
<dbReference type="HOGENOM" id="CLU_1599883_0_0_9"/>
<dbReference type="AlphaFoldDB" id="E3PY55"/>
<organism evidence="1 2">
    <name type="scientific">Acetoanaerobium sticklandii (strain ATCC 12662 / DSM 519 / JCM 1433 / CCUG 9281 / NCIMB 10654 / HF)</name>
    <name type="common">Clostridium sticklandii</name>
    <dbReference type="NCBI Taxonomy" id="499177"/>
    <lineage>
        <taxon>Bacteria</taxon>
        <taxon>Bacillati</taxon>
        <taxon>Bacillota</taxon>
        <taxon>Clostridia</taxon>
        <taxon>Peptostreptococcales</taxon>
        <taxon>Filifactoraceae</taxon>
        <taxon>Acetoanaerobium</taxon>
    </lineage>
</organism>
<keyword evidence="2" id="KW-1185">Reference proteome</keyword>
<reference evidence="2" key="1">
    <citation type="journal article" date="2010" name="BMC Genomics">
        <title>Clostridium sticklandii, a specialist in amino acid degradation:revisiting its metabolism through its genome sequence.</title>
        <authorList>
            <person name="Fonknechten N."/>
            <person name="Chaussonnerie S."/>
            <person name="Tricot S."/>
            <person name="Lajus A."/>
            <person name="Andreesen J.R."/>
            <person name="Perchat N."/>
            <person name="Pelletier E."/>
            <person name="Gouyvenoux M."/>
            <person name="Barbe V."/>
            <person name="Salanoubat M."/>
            <person name="Le Paslier D."/>
            <person name="Weissenbach J."/>
            <person name="Cohen G.N."/>
            <person name="Kreimeyer A."/>
        </authorList>
    </citation>
    <scope>NUCLEOTIDE SEQUENCE [LARGE SCALE GENOMIC DNA]</scope>
    <source>
        <strain evidence="2">ATCC 12662 / DSM 519 / JCM 1433 / CCUG 9281 / NCIMB 10654 / HF</strain>
    </source>
</reference>
<dbReference type="RefSeq" id="WP_013361463.1">
    <property type="nucleotide sequence ID" value="NC_014614.1"/>
</dbReference>
<dbReference type="eggNOG" id="ENOG5033J15">
    <property type="taxonomic scope" value="Bacteria"/>
</dbReference>
<name>E3PY55_ACESD</name>
<dbReference type="GeneID" id="35558465"/>
<accession>E3PY55</accession>
<dbReference type="KEGG" id="cst:CLOST_1250"/>
<dbReference type="EMBL" id="FP565809">
    <property type="protein sequence ID" value="CBH21370.1"/>
    <property type="molecule type" value="Genomic_DNA"/>
</dbReference>
<evidence type="ECO:0000313" key="2">
    <source>
        <dbReference type="Proteomes" id="UP000007041"/>
    </source>
</evidence>
<protein>
    <submittedName>
        <fullName evidence="1">Uncharacterized protein</fullName>
    </submittedName>
</protein>
<dbReference type="Proteomes" id="UP000007041">
    <property type="component" value="Chromosome"/>
</dbReference>
<sequence>MNIYQVGSKYDELVGEEGIKIDVTDSGIIMNVKFCNPSSQEIKNISKDKVKLELVKRNGILFFVIKFGNMQWMDAPYTPHLSKNLSHIKEISQNQGFLLNIILSDSRNGEIKSMRAIGVSNSKSVMLKEIIEDELKEEFDIRLYDLNLRKVYSRYSTKDLLKYKLQ</sequence>
<gene>
    <name evidence="1" type="ordered locus">CLOST_1250</name>
</gene>
<dbReference type="STRING" id="1511.CLOST_1250"/>